<evidence type="ECO:0000256" key="5">
    <source>
        <dbReference type="PIRSR" id="PIRSR615500-1"/>
    </source>
</evidence>
<gene>
    <name evidence="9" type="ordered locus">Clole_2725</name>
</gene>
<comment type="similarity">
    <text evidence="1 6">Belongs to the peptidase S8 family.</text>
</comment>
<keyword evidence="2 6" id="KW-0645">Protease</keyword>
<dbReference type="InterPro" id="IPR015500">
    <property type="entry name" value="Peptidase_S8_subtilisin-rel"/>
</dbReference>
<evidence type="ECO:0000259" key="8">
    <source>
        <dbReference type="Pfam" id="PF18425"/>
    </source>
</evidence>
<dbReference type="InterPro" id="IPR041365">
    <property type="entry name" value="CspB_prodomain"/>
</dbReference>
<evidence type="ECO:0000313" key="10">
    <source>
        <dbReference type="Proteomes" id="UP000008467"/>
    </source>
</evidence>
<dbReference type="CDD" id="cd07478">
    <property type="entry name" value="Peptidases_S8_CspA-like"/>
    <property type="match status" value="1"/>
</dbReference>
<protein>
    <submittedName>
        <fullName evidence="9">Peptidase S8 and S53 subtilisin kexin sedolisin</fullName>
    </submittedName>
</protein>
<evidence type="ECO:0000259" key="7">
    <source>
        <dbReference type="Pfam" id="PF00082"/>
    </source>
</evidence>
<feature type="domain" description="Csp protease B prodomain" evidence="8">
    <location>
        <begin position="4"/>
        <end position="90"/>
    </location>
</feature>
<dbReference type="PRINTS" id="PR00723">
    <property type="entry name" value="SUBTILISIN"/>
</dbReference>
<dbReference type="PROSITE" id="PS51892">
    <property type="entry name" value="SUBTILASE"/>
    <property type="match status" value="1"/>
</dbReference>
<evidence type="ECO:0000256" key="3">
    <source>
        <dbReference type="ARBA" id="ARBA00022801"/>
    </source>
</evidence>
<feature type="active site" description="Charge relay system" evidence="5 6">
    <location>
        <position position="128"/>
    </location>
</feature>
<evidence type="ECO:0000256" key="6">
    <source>
        <dbReference type="PROSITE-ProRule" id="PRU01240"/>
    </source>
</evidence>
<keyword evidence="3 6" id="KW-0378">Hydrolase</keyword>
<dbReference type="PANTHER" id="PTHR43806:SF11">
    <property type="entry name" value="CEREVISIN-RELATED"/>
    <property type="match status" value="1"/>
</dbReference>
<dbReference type="EMBL" id="CP002582">
    <property type="protein sequence ID" value="ADZ84425.1"/>
    <property type="molecule type" value="Genomic_DNA"/>
</dbReference>
<dbReference type="Pfam" id="PF18425">
    <property type="entry name" value="CspB_prodomain"/>
    <property type="match status" value="1"/>
</dbReference>
<feature type="domain" description="Peptidase S8/S53" evidence="7">
    <location>
        <begin position="119"/>
        <end position="306"/>
    </location>
</feature>
<dbReference type="eggNOG" id="COG1404">
    <property type="taxonomic scope" value="Bacteria"/>
</dbReference>
<dbReference type="Gene3D" id="3.30.70.2980">
    <property type="match status" value="1"/>
</dbReference>
<dbReference type="SUPFAM" id="SSF52743">
    <property type="entry name" value="Subtilisin-like"/>
    <property type="match status" value="1"/>
</dbReference>
<dbReference type="InterPro" id="IPR022398">
    <property type="entry name" value="Peptidase_S8_His-AS"/>
</dbReference>
<evidence type="ECO:0000256" key="4">
    <source>
        <dbReference type="ARBA" id="ARBA00022825"/>
    </source>
</evidence>
<dbReference type="InterPro" id="IPR050131">
    <property type="entry name" value="Peptidase_S8_subtilisin-like"/>
</dbReference>
<keyword evidence="4 6" id="KW-0720">Serine protease</keyword>
<reference evidence="9 10" key="1">
    <citation type="journal article" date="2011" name="J. Bacteriol.">
        <title>Complete genome sequence of the cellulose-degrading bacterium Cellulosilyticum lentocellum.</title>
        <authorList>
            <consortium name="US DOE Joint Genome Institute"/>
            <person name="Miller D.A."/>
            <person name="Suen G."/>
            <person name="Bruce D."/>
            <person name="Copeland A."/>
            <person name="Cheng J.F."/>
            <person name="Detter C."/>
            <person name="Goodwin L.A."/>
            <person name="Han C.S."/>
            <person name="Hauser L.J."/>
            <person name="Land M.L."/>
            <person name="Lapidus A."/>
            <person name="Lucas S."/>
            <person name="Meincke L."/>
            <person name="Pitluck S."/>
            <person name="Tapia R."/>
            <person name="Teshima H."/>
            <person name="Woyke T."/>
            <person name="Fox B.G."/>
            <person name="Angert E.R."/>
            <person name="Currie C.R."/>
        </authorList>
    </citation>
    <scope>NUCLEOTIDE SEQUENCE [LARGE SCALE GENOMIC DNA]</scope>
    <source>
        <strain evidence="10">ATCC 49066 / DSM 5427 / NCIMB 11756 / RHM5</strain>
    </source>
</reference>
<dbReference type="Pfam" id="PF00082">
    <property type="entry name" value="Peptidase_S8"/>
    <property type="match status" value="2"/>
</dbReference>
<feature type="active site" description="Charge relay system" evidence="5 6">
    <location>
        <position position="515"/>
    </location>
</feature>
<evidence type="ECO:0000256" key="1">
    <source>
        <dbReference type="ARBA" id="ARBA00011073"/>
    </source>
</evidence>
<dbReference type="Proteomes" id="UP000008467">
    <property type="component" value="Chromosome"/>
</dbReference>
<dbReference type="GO" id="GO:0004252">
    <property type="term" value="F:serine-type endopeptidase activity"/>
    <property type="evidence" value="ECO:0007669"/>
    <property type="project" value="UniProtKB-UniRule"/>
</dbReference>
<dbReference type="Gene3D" id="2.60.120.1290">
    <property type="match status" value="1"/>
</dbReference>
<dbReference type="InterPro" id="IPR034045">
    <property type="entry name" value="Pep_S8_CspA-like"/>
</dbReference>
<dbReference type="Gene3D" id="3.40.50.200">
    <property type="entry name" value="Peptidase S8/S53 domain"/>
    <property type="match status" value="1"/>
</dbReference>
<dbReference type="PANTHER" id="PTHR43806">
    <property type="entry name" value="PEPTIDASE S8"/>
    <property type="match status" value="1"/>
</dbReference>
<dbReference type="STRING" id="642492.Clole_2725"/>
<accession>F2JK10</accession>
<dbReference type="InterPro" id="IPR036852">
    <property type="entry name" value="Peptidase_S8/S53_dom_sf"/>
</dbReference>
<dbReference type="GO" id="GO:0006508">
    <property type="term" value="P:proteolysis"/>
    <property type="evidence" value="ECO:0007669"/>
    <property type="project" value="UniProtKB-KW"/>
</dbReference>
<dbReference type="AlphaFoldDB" id="F2JK10"/>
<dbReference type="KEGG" id="cle:Clole_2725"/>
<dbReference type="PROSITE" id="PS00137">
    <property type="entry name" value="SUBTILASE_HIS"/>
    <property type="match status" value="1"/>
</dbReference>
<keyword evidence="10" id="KW-1185">Reference proteome</keyword>
<feature type="active site" description="Charge relay system" evidence="5 6">
    <location>
        <position position="198"/>
    </location>
</feature>
<proteinExistence type="inferred from homology"/>
<dbReference type="InterPro" id="IPR000209">
    <property type="entry name" value="Peptidase_S8/S53_dom"/>
</dbReference>
<dbReference type="RefSeq" id="WP_013657718.1">
    <property type="nucleotide sequence ID" value="NC_015275.1"/>
</dbReference>
<feature type="domain" description="Peptidase S8/S53" evidence="7">
    <location>
        <begin position="426"/>
        <end position="554"/>
    </location>
</feature>
<organism evidence="9 10">
    <name type="scientific">Cellulosilyticum lentocellum (strain ATCC 49066 / DSM 5427 / NCIMB 11756 / RHM5)</name>
    <name type="common">Clostridium lentocellum</name>
    <dbReference type="NCBI Taxonomy" id="642492"/>
    <lineage>
        <taxon>Bacteria</taxon>
        <taxon>Bacillati</taxon>
        <taxon>Bacillota</taxon>
        <taxon>Clostridia</taxon>
        <taxon>Lachnospirales</taxon>
        <taxon>Cellulosilyticaceae</taxon>
        <taxon>Cellulosilyticum</taxon>
    </lineage>
</organism>
<dbReference type="HOGENOM" id="CLU_025670_0_0_9"/>
<evidence type="ECO:0000313" key="9">
    <source>
        <dbReference type="EMBL" id="ADZ84425.1"/>
    </source>
</evidence>
<name>F2JK10_CELLD</name>
<sequence>MITNKINATLQLALRYERLLTKEVRSLFMTTENESIWEVIMQYVGNINQIQEQYAFSAYNLQGGFAQIFINKMEIPNLSNHPQVVFLSLPTMCEYIDIGLGSVCASNVSNPGGNFTVTGEGVLLAVIDSGIDYSHPDFRNIDGSTRIKYLWDQTLLGTSPVGFSSGVEFTSEQINDALSRNTKEEQLAIVPSQDMIGHGTAITGIAAGNGRGSTGHINKGMAPECELLIVKLGTVTNEHPRDIEVMQGLYYVVRKAEELEKPIVILLGIGNNLTAHDGSAPIELYINQVYNMWMTNIVVGVGNQGNRGSHTSGKVDIGTFEEQQLLIEGNIANYACCIWSRFTDDIKLTIQAPNGEKTEELNLLNASRAYLFDETAVMINFSAPLTNIDKQLIYILFQGQGGRNINNGIWNLTISGGNIVLEGNYHIWGSIVTETENQTQFLNADLNQTITTPATANKITSVGAYNNFAVQPVSFSGRGPSADGRVKPGITAPGVNITVPASESENLYTTLSGTSAASAFVAGAYVLMMSYGIYQLGNINLYGDIIRIFMLRTARRPSSQSPYPNITWGNGILCVEAALTSMKEVVEQRR</sequence>
<evidence type="ECO:0000256" key="2">
    <source>
        <dbReference type="ARBA" id="ARBA00022670"/>
    </source>
</evidence>